<proteinExistence type="predicted"/>
<feature type="transmembrane region" description="Helical" evidence="1">
    <location>
        <begin position="39"/>
        <end position="72"/>
    </location>
</feature>
<comment type="caution">
    <text evidence="2">The sequence shown here is derived from an EMBL/GenBank/DDBJ whole genome shotgun (WGS) entry which is preliminary data.</text>
</comment>
<evidence type="ECO:0000313" key="3">
    <source>
        <dbReference type="Proteomes" id="UP000177197"/>
    </source>
</evidence>
<reference evidence="2 3" key="1">
    <citation type="journal article" date="2016" name="Nat. Commun.">
        <title>Thousands of microbial genomes shed light on interconnected biogeochemical processes in an aquifer system.</title>
        <authorList>
            <person name="Anantharaman K."/>
            <person name="Brown C.T."/>
            <person name="Hug L.A."/>
            <person name="Sharon I."/>
            <person name="Castelle C.J."/>
            <person name="Probst A.J."/>
            <person name="Thomas B.C."/>
            <person name="Singh A."/>
            <person name="Wilkins M.J."/>
            <person name="Karaoz U."/>
            <person name="Brodie E.L."/>
            <person name="Williams K.H."/>
            <person name="Hubbard S.S."/>
            <person name="Banfield J.F."/>
        </authorList>
    </citation>
    <scope>NUCLEOTIDE SEQUENCE [LARGE SCALE GENOMIC DNA]</scope>
</reference>
<evidence type="ECO:0000256" key="1">
    <source>
        <dbReference type="SAM" id="Phobius"/>
    </source>
</evidence>
<organism evidence="2 3">
    <name type="scientific">Candidatus Azambacteria bacterium RIFCSPLOWO2_02_FULL_44_14</name>
    <dbReference type="NCBI Taxonomy" id="1797306"/>
    <lineage>
        <taxon>Bacteria</taxon>
        <taxon>Candidatus Azamiibacteriota</taxon>
    </lineage>
</organism>
<keyword evidence="1" id="KW-1133">Transmembrane helix</keyword>
<dbReference type="EMBL" id="MEYV01000004">
    <property type="protein sequence ID" value="OGD40617.1"/>
    <property type="molecule type" value="Genomic_DNA"/>
</dbReference>
<sequence>MEQKIYKIRPEVIKDGSEKRLEWQAEETLSAPRSPEISLALTIIALGLLFFGIITKNYLFVVIIVLVGFILYMQRQKGIQSLFFAVEKDGVEINGKPYRYDSFQSFWIFGKEHEHGQELALRSERRFSPLFLIPIPHSIDANRLRELMLEHLPEKEEKESLVDLLRKAYF</sequence>
<evidence type="ECO:0000313" key="2">
    <source>
        <dbReference type="EMBL" id="OGD40617.1"/>
    </source>
</evidence>
<dbReference type="Proteomes" id="UP000177197">
    <property type="component" value="Unassembled WGS sequence"/>
</dbReference>
<dbReference type="AlphaFoldDB" id="A0A1F5CCQ1"/>
<protein>
    <recommendedName>
        <fullName evidence="4">DUF5673 domain-containing protein</fullName>
    </recommendedName>
</protein>
<accession>A0A1F5CCQ1</accession>
<gene>
    <name evidence="2" type="ORF">A3I30_01180</name>
</gene>
<name>A0A1F5CCQ1_9BACT</name>
<keyword evidence="1" id="KW-0812">Transmembrane</keyword>
<evidence type="ECO:0008006" key="4">
    <source>
        <dbReference type="Google" id="ProtNLM"/>
    </source>
</evidence>
<keyword evidence="1" id="KW-0472">Membrane</keyword>